<organism evidence="1 2">
    <name type="scientific">Enterococcus columbae DSM 7374 = ATCC 51263</name>
    <dbReference type="NCBI Taxonomy" id="1121865"/>
    <lineage>
        <taxon>Bacteria</taxon>
        <taxon>Bacillati</taxon>
        <taxon>Bacillota</taxon>
        <taxon>Bacilli</taxon>
        <taxon>Lactobacillales</taxon>
        <taxon>Enterococcaceae</taxon>
        <taxon>Enterococcus</taxon>
    </lineage>
</organism>
<dbReference type="SUPFAM" id="SSF52317">
    <property type="entry name" value="Class I glutamine amidotransferase-like"/>
    <property type="match status" value="1"/>
</dbReference>
<dbReference type="PANTHER" id="PTHR43235">
    <property type="entry name" value="GLUTAMINE AMIDOTRANSFERASE PB2B2.05-RELATED"/>
    <property type="match status" value="1"/>
</dbReference>
<comment type="caution">
    <text evidence="1">The sequence shown here is derived from an EMBL/GenBank/DDBJ whole genome shotgun (WGS) entry which is preliminary data.</text>
</comment>
<dbReference type="PROSITE" id="PS51273">
    <property type="entry name" value="GATASE_TYPE_1"/>
    <property type="match status" value="1"/>
</dbReference>
<accession>S0KKA9</accession>
<dbReference type="GO" id="GO:0005829">
    <property type="term" value="C:cytosol"/>
    <property type="evidence" value="ECO:0007669"/>
    <property type="project" value="TreeGrafter"/>
</dbReference>
<sequence length="235" mass="26524">MSQSIIGIAGNMIHDAGETLYHLPVSYIPQGYIEAVQKAGGIPLLLPIGQPEFAKTYIQQIDKLILAGGQDIHPKYYGQSEEIDSNYLTCRDQFELSLVEEAVRQEKPIFAVCRGMQLLNVYFGGSLYQDIEDMTPVNHMQNPIPREEPTHDLMIEKQSLLYPIYGKQSKVNSFHHQAVKEVGESLTVTAQCSDGIVEAIENSKRRILGVQWHPDFAYSKQPQEQAVFQYVVNQL</sequence>
<dbReference type="STRING" id="1121865.OMW_01355"/>
<dbReference type="Pfam" id="PF07722">
    <property type="entry name" value="Peptidase_C26"/>
    <property type="match status" value="1"/>
</dbReference>
<dbReference type="EMBL" id="ASWJ01000009">
    <property type="protein sequence ID" value="EOW80269.1"/>
    <property type="molecule type" value="Genomic_DNA"/>
</dbReference>
<dbReference type="GO" id="GO:0033969">
    <property type="term" value="F:gamma-glutamyl-gamma-aminobutyrate hydrolase activity"/>
    <property type="evidence" value="ECO:0007669"/>
    <property type="project" value="TreeGrafter"/>
</dbReference>
<dbReference type="CDD" id="cd01745">
    <property type="entry name" value="GATase1_2"/>
    <property type="match status" value="1"/>
</dbReference>
<gene>
    <name evidence="1" type="ORF">I568_01969</name>
</gene>
<dbReference type="InterPro" id="IPR011697">
    <property type="entry name" value="Peptidase_C26"/>
</dbReference>
<protein>
    <submittedName>
        <fullName evidence="1">Uncharacterized protein</fullName>
    </submittedName>
</protein>
<dbReference type="eggNOG" id="COG2071">
    <property type="taxonomic scope" value="Bacteria"/>
</dbReference>
<dbReference type="PANTHER" id="PTHR43235:SF1">
    <property type="entry name" value="GLUTAMINE AMIDOTRANSFERASE PB2B2.05-RELATED"/>
    <property type="match status" value="1"/>
</dbReference>
<name>S0KKA9_9ENTE</name>
<dbReference type="AlphaFoldDB" id="S0KKA9"/>
<dbReference type="Proteomes" id="UP000014113">
    <property type="component" value="Unassembled WGS sequence"/>
</dbReference>
<dbReference type="OrthoDB" id="9813383at2"/>
<reference evidence="1 2" key="1">
    <citation type="submission" date="2013-03" db="EMBL/GenBank/DDBJ databases">
        <title>The Genome Sequence of Enterococcus columbae ATCC_51263 (PacBio/Illumina hybrid assembly).</title>
        <authorList>
            <consortium name="The Broad Institute Genomics Platform"/>
            <consortium name="The Broad Institute Genome Sequencing Center for Infectious Disease"/>
            <person name="Earl A."/>
            <person name="Russ C."/>
            <person name="Gilmore M."/>
            <person name="Surin D."/>
            <person name="Walker B."/>
            <person name="Young S."/>
            <person name="Zeng Q."/>
            <person name="Gargeya S."/>
            <person name="Fitzgerald M."/>
            <person name="Haas B."/>
            <person name="Abouelleil A."/>
            <person name="Allen A.W."/>
            <person name="Alvarado L."/>
            <person name="Arachchi H.M."/>
            <person name="Berlin A.M."/>
            <person name="Chapman S.B."/>
            <person name="Gainer-Dewar J."/>
            <person name="Goldberg J."/>
            <person name="Griggs A."/>
            <person name="Gujja S."/>
            <person name="Hansen M."/>
            <person name="Howarth C."/>
            <person name="Imamovic A."/>
            <person name="Ireland A."/>
            <person name="Larimer J."/>
            <person name="McCowan C."/>
            <person name="Murphy C."/>
            <person name="Pearson M."/>
            <person name="Poon T.W."/>
            <person name="Priest M."/>
            <person name="Roberts A."/>
            <person name="Saif S."/>
            <person name="Shea T."/>
            <person name="Sisk P."/>
            <person name="Sykes S."/>
            <person name="Wortman J."/>
            <person name="Nusbaum C."/>
            <person name="Birren B."/>
        </authorList>
    </citation>
    <scope>NUCLEOTIDE SEQUENCE [LARGE SCALE GENOMIC DNA]</scope>
    <source>
        <strain evidence="1 2">ATCC 51263</strain>
    </source>
</reference>
<dbReference type="InterPro" id="IPR044668">
    <property type="entry name" value="PuuD-like"/>
</dbReference>
<proteinExistence type="predicted"/>
<evidence type="ECO:0000313" key="2">
    <source>
        <dbReference type="Proteomes" id="UP000014113"/>
    </source>
</evidence>
<dbReference type="InterPro" id="IPR029062">
    <property type="entry name" value="Class_I_gatase-like"/>
</dbReference>
<dbReference type="RefSeq" id="WP_016183496.1">
    <property type="nucleotide sequence ID" value="NZ_JXKI01000004.1"/>
</dbReference>
<dbReference type="GO" id="GO:0006598">
    <property type="term" value="P:polyamine catabolic process"/>
    <property type="evidence" value="ECO:0007669"/>
    <property type="project" value="TreeGrafter"/>
</dbReference>
<evidence type="ECO:0000313" key="1">
    <source>
        <dbReference type="EMBL" id="EOW80269.1"/>
    </source>
</evidence>
<dbReference type="PATRIC" id="fig|1121865.3.peg.1317"/>
<dbReference type="Gene3D" id="3.40.50.880">
    <property type="match status" value="1"/>
</dbReference>
<keyword evidence="2" id="KW-1185">Reference proteome</keyword>